<dbReference type="GO" id="GO:0061631">
    <property type="term" value="F:ubiquitin conjugating enzyme activity"/>
    <property type="evidence" value="ECO:0007669"/>
    <property type="project" value="UniProtKB-EC"/>
</dbReference>
<dbReference type="GO" id="GO:0005524">
    <property type="term" value="F:ATP binding"/>
    <property type="evidence" value="ECO:0007669"/>
    <property type="project" value="UniProtKB-KW"/>
</dbReference>
<dbReference type="InterPro" id="IPR050113">
    <property type="entry name" value="Ub_conjugating_enzyme"/>
</dbReference>
<evidence type="ECO:0000256" key="4">
    <source>
        <dbReference type="ARBA" id="ARBA00022786"/>
    </source>
</evidence>
<keyword evidence="5" id="KW-0067">ATP-binding</keyword>
<dbReference type="PANTHER" id="PTHR24067">
    <property type="entry name" value="UBIQUITIN-CONJUGATING ENZYME E2"/>
    <property type="match status" value="1"/>
</dbReference>
<dbReference type="Proteomes" id="UP000799766">
    <property type="component" value="Unassembled WGS sequence"/>
</dbReference>
<sequence length="156" mass="17648">MSTGSRKRIVKELAECHADPPPGTKVQLIDESNVHTWEILMDGPENSVYAGGHFKLNLTLPKDYPFKPPTLNFATKIYHPNVSNDGKGSMCLGMLRSDEWKPPNRLLAVVNMARSLLLEPNPDDAVEPQLADQYKNDRAEFDKTARDWVRRYAAKK</sequence>
<organism evidence="7 8">
    <name type="scientific">Lineolata rhizophorae</name>
    <dbReference type="NCBI Taxonomy" id="578093"/>
    <lineage>
        <taxon>Eukaryota</taxon>
        <taxon>Fungi</taxon>
        <taxon>Dikarya</taxon>
        <taxon>Ascomycota</taxon>
        <taxon>Pezizomycotina</taxon>
        <taxon>Dothideomycetes</taxon>
        <taxon>Dothideomycetes incertae sedis</taxon>
        <taxon>Lineolatales</taxon>
        <taxon>Lineolataceae</taxon>
        <taxon>Lineolata</taxon>
    </lineage>
</organism>
<accession>A0A6A6P1Q1</accession>
<name>A0A6A6P1Q1_9PEZI</name>
<dbReference type="EC" id="2.3.2.23" evidence="1"/>
<dbReference type="PROSITE" id="PS50127">
    <property type="entry name" value="UBC_2"/>
    <property type="match status" value="1"/>
</dbReference>
<evidence type="ECO:0000313" key="7">
    <source>
        <dbReference type="EMBL" id="KAF2457935.1"/>
    </source>
</evidence>
<dbReference type="SUPFAM" id="SSF54495">
    <property type="entry name" value="UBC-like"/>
    <property type="match status" value="1"/>
</dbReference>
<dbReference type="Pfam" id="PF00179">
    <property type="entry name" value="UQ_con"/>
    <property type="match status" value="1"/>
</dbReference>
<feature type="domain" description="UBC core" evidence="6">
    <location>
        <begin position="4"/>
        <end position="154"/>
    </location>
</feature>
<keyword evidence="8" id="KW-1185">Reference proteome</keyword>
<dbReference type="OrthoDB" id="9978460at2759"/>
<reference evidence="7" key="1">
    <citation type="journal article" date="2020" name="Stud. Mycol.">
        <title>101 Dothideomycetes genomes: a test case for predicting lifestyles and emergence of pathogens.</title>
        <authorList>
            <person name="Haridas S."/>
            <person name="Albert R."/>
            <person name="Binder M."/>
            <person name="Bloem J."/>
            <person name="Labutti K."/>
            <person name="Salamov A."/>
            <person name="Andreopoulos B."/>
            <person name="Baker S."/>
            <person name="Barry K."/>
            <person name="Bills G."/>
            <person name="Bluhm B."/>
            <person name="Cannon C."/>
            <person name="Castanera R."/>
            <person name="Culley D."/>
            <person name="Daum C."/>
            <person name="Ezra D."/>
            <person name="Gonzalez J."/>
            <person name="Henrissat B."/>
            <person name="Kuo A."/>
            <person name="Liang C."/>
            <person name="Lipzen A."/>
            <person name="Lutzoni F."/>
            <person name="Magnuson J."/>
            <person name="Mondo S."/>
            <person name="Nolan M."/>
            <person name="Ohm R."/>
            <person name="Pangilinan J."/>
            <person name="Park H.-J."/>
            <person name="Ramirez L."/>
            <person name="Alfaro M."/>
            <person name="Sun H."/>
            <person name="Tritt A."/>
            <person name="Yoshinaga Y."/>
            <person name="Zwiers L.-H."/>
            <person name="Turgeon B."/>
            <person name="Goodwin S."/>
            <person name="Spatafora J."/>
            <person name="Crous P."/>
            <person name="Grigoriev I."/>
        </authorList>
    </citation>
    <scope>NUCLEOTIDE SEQUENCE</scope>
    <source>
        <strain evidence="7">ATCC 16933</strain>
    </source>
</reference>
<keyword evidence="4" id="KW-0833">Ubl conjugation pathway</keyword>
<keyword evidence="3" id="KW-0547">Nucleotide-binding</keyword>
<dbReference type="EMBL" id="MU001679">
    <property type="protein sequence ID" value="KAF2457935.1"/>
    <property type="molecule type" value="Genomic_DNA"/>
</dbReference>
<dbReference type="SMART" id="SM00212">
    <property type="entry name" value="UBCc"/>
    <property type="match status" value="1"/>
</dbReference>
<evidence type="ECO:0000256" key="2">
    <source>
        <dbReference type="ARBA" id="ARBA00022679"/>
    </source>
</evidence>
<dbReference type="Gene3D" id="3.10.110.10">
    <property type="entry name" value="Ubiquitin Conjugating Enzyme"/>
    <property type="match status" value="1"/>
</dbReference>
<dbReference type="AlphaFoldDB" id="A0A6A6P1Q1"/>
<dbReference type="FunFam" id="3.10.110.10:FF:000060">
    <property type="entry name" value="Ubiquitin conjugating enzyme (UbcB)"/>
    <property type="match status" value="1"/>
</dbReference>
<evidence type="ECO:0000313" key="8">
    <source>
        <dbReference type="Proteomes" id="UP000799766"/>
    </source>
</evidence>
<evidence type="ECO:0000256" key="5">
    <source>
        <dbReference type="ARBA" id="ARBA00022840"/>
    </source>
</evidence>
<protein>
    <recommendedName>
        <fullName evidence="1">E2 ubiquitin-conjugating enzyme</fullName>
        <ecNumber evidence="1">2.3.2.23</ecNumber>
    </recommendedName>
</protein>
<evidence type="ECO:0000256" key="3">
    <source>
        <dbReference type="ARBA" id="ARBA00022741"/>
    </source>
</evidence>
<keyword evidence="2" id="KW-0808">Transferase</keyword>
<evidence type="ECO:0000256" key="1">
    <source>
        <dbReference type="ARBA" id="ARBA00012486"/>
    </source>
</evidence>
<dbReference type="InterPro" id="IPR000608">
    <property type="entry name" value="UBC"/>
</dbReference>
<gene>
    <name evidence="7" type="ORF">BDY21DRAFT_371458</name>
</gene>
<proteinExistence type="predicted"/>
<dbReference type="InterPro" id="IPR016135">
    <property type="entry name" value="UBQ-conjugating_enzyme/RWD"/>
</dbReference>
<evidence type="ECO:0000259" key="6">
    <source>
        <dbReference type="PROSITE" id="PS50127"/>
    </source>
</evidence>